<evidence type="ECO:0000256" key="3">
    <source>
        <dbReference type="ARBA" id="ARBA00013208"/>
    </source>
</evidence>
<evidence type="ECO:0000256" key="1">
    <source>
        <dbReference type="ARBA" id="ARBA00000677"/>
    </source>
</evidence>
<dbReference type="SUPFAM" id="SSF51306">
    <property type="entry name" value="LexA/Signal peptidase"/>
    <property type="match status" value="1"/>
</dbReference>
<evidence type="ECO:0000259" key="6">
    <source>
        <dbReference type="Pfam" id="PF10502"/>
    </source>
</evidence>
<feature type="non-terminal residue" evidence="7">
    <location>
        <position position="180"/>
    </location>
</feature>
<dbReference type="InterPro" id="IPR019533">
    <property type="entry name" value="Peptidase_S26"/>
</dbReference>
<comment type="similarity">
    <text evidence="2">Belongs to the peptidase S26 family.</text>
</comment>
<dbReference type="Gene3D" id="2.10.109.10">
    <property type="entry name" value="Umud Fragment, subunit A"/>
    <property type="match status" value="1"/>
</dbReference>
<dbReference type="GO" id="GO:0009003">
    <property type="term" value="F:signal peptidase activity"/>
    <property type="evidence" value="ECO:0007669"/>
    <property type="project" value="UniProtKB-EC"/>
</dbReference>
<dbReference type="GO" id="GO:0004252">
    <property type="term" value="F:serine-type endopeptidase activity"/>
    <property type="evidence" value="ECO:0007669"/>
    <property type="project" value="InterPro"/>
</dbReference>
<evidence type="ECO:0000256" key="5">
    <source>
        <dbReference type="ARBA" id="ARBA00022801"/>
    </source>
</evidence>
<comment type="catalytic activity">
    <reaction evidence="1">
        <text>Cleavage of hydrophobic, N-terminal signal or leader sequences from secreted and periplasmic proteins.</text>
        <dbReference type="EC" id="3.4.21.89"/>
    </reaction>
</comment>
<dbReference type="GO" id="GO:0006465">
    <property type="term" value="P:signal peptide processing"/>
    <property type="evidence" value="ECO:0007669"/>
    <property type="project" value="InterPro"/>
</dbReference>
<gene>
    <name evidence="7" type="ORF">METZ01_LOCUS262711</name>
</gene>
<dbReference type="PROSITE" id="PS00760">
    <property type="entry name" value="SPASE_I_2"/>
    <property type="match status" value="1"/>
</dbReference>
<organism evidence="7">
    <name type="scientific">marine metagenome</name>
    <dbReference type="NCBI Taxonomy" id="408172"/>
    <lineage>
        <taxon>unclassified sequences</taxon>
        <taxon>metagenomes</taxon>
        <taxon>ecological metagenomes</taxon>
    </lineage>
</organism>
<dbReference type="InterPro" id="IPR036286">
    <property type="entry name" value="LexA/Signal_pep-like_sf"/>
</dbReference>
<dbReference type="InterPro" id="IPR019757">
    <property type="entry name" value="Pept_S26A_signal_pept_1_Lys-AS"/>
</dbReference>
<dbReference type="PANTHER" id="PTHR43390">
    <property type="entry name" value="SIGNAL PEPTIDASE I"/>
    <property type="match status" value="1"/>
</dbReference>
<dbReference type="Pfam" id="PF10502">
    <property type="entry name" value="Peptidase_S26"/>
    <property type="match status" value="1"/>
</dbReference>
<dbReference type="AlphaFoldDB" id="A0A382JF54"/>
<accession>A0A382JF54</accession>
<evidence type="ECO:0000256" key="4">
    <source>
        <dbReference type="ARBA" id="ARBA00022670"/>
    </source>
</evidence>
<dbReference type="InterPro" id="IPR019756">
    <property type="entry name" value="Pept_S26A_signal_pept_1_Ser-AS"/>
</dbReference>
<protein>
    <recommendedName>
        <fullName evidence="3">signal peptidase I</fullName>
        <ecNumber evidence="3">3.4.21.89</ecNumber>
    </recommendedName>
</protein>
<keyword evidence="5" id="KW-0378">Hydrolase</keyword>
<dbReference type="InterPro" id="IPR000223">
    <property type="entry name" value="Pept_S26A_signal_pept_1"/>
</dbReference>
<dbReference type="NCBIfam" id="TIGR02227">
    <property type="entry name" value="sigpep_I_bact"/>
    <property type="match status" value="1"/>
</dbReference>
<dbReference type="InterPro" id="IPR019758">
    <property type="entry name" value="Pept_S26A_signal_pept_1_CS"/>
</dbReference>
<dbReference type="EC" id="3.4.21.89" evidence="3"/>
<feature type="domain" description="Peptidase S26" evidence="6">
    <location>
        <begin position="2"/>
        <end position="165"/>
    </location>
</feature>
<dbReference type="GO" id="GO:0016020">
    <property type="term" value="C:membrane"/>
    <property type="evidence" value="ECO:0007669"/>
    <property type="project" value="InterPro"/>
</dbReference>
<dbReference type="PROSITE" id="PS00761">
    <property type="entry name" value="SPASE_I_3"/>
    <property type="match status" value="1"/>
</dbReference>
<dbReference type="EMBL" id="UINC01073457">
    <property type="protein sequence ID" value="SVC09857.1"/>
    <property type="molecule type" value="Genomic_DNA"/>
</dbReference>
<dbReference type="PRINTS" id="PR00727">
    <property type="entry name" value="LEADERPTASE"/>
</dbReference>
<sequence length="180" mass="20038">MALAVFLIVHTSVQTVRVEGVSMGSTLNHGQFLIVNKLAYKNLSFQSREPSSTLGNRRFPLFHFPILGDVIVFHLPDDPTRDLIKRVIGVPGDTVGIENGVVYVNGLPLQESYIRTRDTGYLSPVLIRPAHYFVLGDNRKASSDSRLLGQIPLDNIVGEAWLSYWPLSNFGTLSSVKRLF</sequence>
<dbReference type="PANTHER" id="PTHR43390:SF1">
    <property type="entry name" value="CHLOROPLAST PROCESSING PEPTIDASE"/>
    <property type="match status" value="1"/>
</dbReference>
<dbReference type="PROSITE" id="PS00501">
    <property type="entry name" value="SPASE_I_1"/>
    <property type="match status" value="1"/>
</dbReference>
<name>A0A382JF54_9ZZZZ</name>
<dbReference type="CDD" id="cd06530">
    <property type="entry name" value="S26_SPase_I"/>
    <property type="match status" value="1"/>
</dbReference>
<keyword evidence="4" id="KW-0645">Protease</keyword>
<evidence type="ECO:0000256" key="2">
    <source>
        <dbReference type="ARBA" id="ARBA00009370"/>
    </source>
</evidence>
<evidence type="ECO:0000313" key="7">
    <source>
        <dbReference type="EMBL" id="SVC09857.1"/>
    </source>
</evidence>
<reference evidence="7" key="1">
    <citation type="submission" date="2018-05" db="EMBL/GenBank/DDBJ databases">
        <authorList>
            <person name="Lanie J.A."/>
            <person name="Ng W.-L."/>
            <person name="Kazmierczak K.M."/>
            <person name="Andrzejewski T.M."/>
            <person name="Davidsen T.M."/>
            <person name="Wayne K.J."/>
            <person name="Tettelin H."/>
            <person name="Glass J.I."/>
            <person name="Rusch D."/>
            <person name="Podicherti R."/>
            <person name="Tsui H.-C.T."/>
            <person name="Winkler M.E."/>
        </authorList>
    </citation>
    <scope>NUCLEOTIDE SEQUENCE</scope>
</reference>
<proteinExistence type="inferred from homology"/>